<accession>A0AAN8IGN7</accession>
<dbReference type="AlphaFoldDB" id="A0AAN8IGN7"/>
<dbReference type="Proteomes" id="UP001331761">
    <property type="component" value="Unassembled WGS sequence"/>
</dbReference>
<evidence type="ECO:0000256" key="1">
    <source>
        <dbReference type="ARBA" id="ARBA00023157"/>
    </source>
</evidence>
<reference evidence="3 4" key="1">
    <citation type="submission" date="2019-10" db="EMBL/GenBank/DDBJ databases">
        <title>Assembly and Annotation for the nematode Trichostrongylus colubriformis.</title>
        <authorList>
            <person name="Martin J."/>
        </authorList>
    </citation>
    <scope>NUCLEOTIDE SEQUENCE [LARGE SCALE GENOMIC DNA]</scope>
    <source>
        <strain evidence="3">G859</strain>
        <tissue evidence="3">Whole worm</tissue>
    </source>
</reference>
<evidence type="ECO:0000313" key="4">
    <source>
        <dbReference type="Proteomes" id="UP001331761"/>
    </source>
</evidence>
<keyword evidence="4" id="KW-1185">Reference proteome</keyword>
<keyword evidence="1" id="KW-1015">Disulfide bond</keyword>
<dbReference type="Gene3D" id="2.10.25.10">
    <property type="entry name" value="Laminin"/>
    <property type="match status" value="1"/>
</dbReference>
<feature type="domain" description="EGF-like calcium-binding" evidence="2">
    <location>
        <begin position="2"/>
        <end position="41"/>
    </location>
</feature>
<dbReference type="EMBL" id="WIXE01021191">
    <property type="protein sequence ID" value="KAK5968612.1"/>
    <property type="molecule type" value="Genomic_DNA"/>
</dbReference>
<dbReference type="SUPFAM" id="SSF57196">
    <property type="entry name" value="EGF/Laminin"/>
    <property type="match status" value="1"/>
</dbReference>
<name>A0AAN8IGN7_TRICO</name>
<dbReference type="Pfam" id="PF00008">
    <property type="entry name" value="EGF"/>
    <property type="match status" value="1"/>
</dbReference>
<protein>
    <recommendedName>
        <fullName evidence="2">EGF-like calcium-binding domain-containing protein</fullName>
    </recommendedName>
</protein>
<evidence type="ECO:0000313" key="3">
    <source>
        <dbReference type="EMBL" id="KAK5968612.1"/>
    </source>
</evidence>
<gene>
    <name evidence="3" type="ORF">GCK32_017283</name>
</gene>
<comment type="caution">
    <text evidence="3">The sequence shown here is derived from an EMBL/GenBank/DDBJ whole genome shotgun (WGS) entry which is preliminary data.</text>
</comment>
<organism evidence="3 4">
    <name type="scientific">Trichostrongylus colubriformis</name>
    <name type="common">Black scour worm</name>
    <dbReference type="NCBI Taxonomy" id="6319"/>
    <lineage>
        <taxon>Eukaryota</taxon>
        <taxon>Metazoa</taxon>
        <taxon>Ecdysozoa</taxon>
        <taxon>Nematoda</taxon>
        <taxon>Chromadorea</taxon>
        <taxon>Rhabditida</taxon>
        <taxon>Rhabditina</taxon>
        <taxon>Rhabditomorpha</taxon>
        <taxon>Strongyloidea</taxon>
        <taxon>Trichostrongylidae</taxon>
        <taxon>Trichostrongylus</taxon>
    </lineage>
</organism>
<dbReference type="CDD" id="cd00054">
    <property type="entry name" value="EGF_CA"/>
    <property type="match status" value="1"/>
</dbReference>
<proteinExistence type="predicted"/>
<dbReference type="GO" id="GO:0005509">
    <property type="term" value="F:calcium ion binding"/>
    <property type="evidence" value="ECO:0007669"/>
    <property type="project" value="InterPro"/>
</dbReference>
<dbReference type="InterPro" id="IPR000742">
    <property type="entry name" value="EGF"/>
</dbReference>
<evidence type="ECO:0000259" key="2">
    <source>
        <dbReference type="SMART" id="SM00179"/>
    </source>
</evidence>
<sequence>MQHDCDPNAICRDELNGYQCQCPVGFADSSPDPSKPGRLCVQPKPDEAVSADFIDELIAHFRTLTKAQFLEFSKNPAFPYEMFKFYSYTYMAINYGNPSYLKESVMYEWNRLDQATKDHIAKNWRTQYRSIVKSELQHN</sequence>
<dbReference type="InterPro" id="IPR001881">
    <property type="entry name" value="EGF-like_Ca-bd_dom"/>
</dbReference>
<dbReference type="SMART" id="SM00179">
    <property type="entry name" value="EGF_CA"/>
    <property type="match status" value="1"/>
</dbReference>